<proteinExistence type="predicted"/>
<dbReference type="InterPro" id="IPR056284">
    <property type="entry name" value="AIR9-like_A9"/>
</dbReference>
<name>A0A6A4M7A2_9ERIC</name>
<dbReference type="OrthoDB" id="1742056at2759"/>
<dbReference type="Proteomes" id="UP000428333">
    <property type="component" value="Linkage Group LG01"/>
</dbReference>
<gene>
    <name evidence="2" type="ORF">C3L33_00908</name>
</gene>
<reference evidence="2 3" key="1">
    <citation type="journal article" date="2019" name="Genome Biol. Evol.">
        <title>The Rhododendron genome and chromosomal organization provide insight into shared whole-genome duplications across the heath family (Ericaceae).</title>
        <authorList>
            <person name="Soza V.L."/>
            <person name="Lindsley D."/>
            <person name="Waalkes A."/>
            <person name="Ramage E."/>
            <person name="Patwardhan R.P."/>
            <person name="Burton J.N."/>
            <person name="Adey A."/>
            <person name="Kumar A."/>
            <person name="Qiu R."/>
            <person name="Shendure J."/>
            <person name="Hall B."/>
        </authorList>
    </citation>
    <scope>NUCLEOTIDE SEQUENCE [LARGE SCALE GENOMIC DNA]</scope>
    <source>
        <strain evidence="2">RSF 1966-606</strain>
    </source>
</reference>
<accession>A0A6A4M7A2</accession>
<dbReference type="Pfam" id="PF23197">
    <property type="entry name" value="IG_AIR9"/>
    <property type="match status" value="2"/>
</dbReference>
<dbReference type="GO" id="GO:0005886">
    <property type="term" value="C:plasma membrane"/>
    <property type="evidence" value="ECO:0007669"/>
    <property type="project" value="TreeGrafter"/>
</dbReference>
<keyword evidence="3" id="KW-1185">Reference proteome</keyword>
<dbReference type="AlphaFoldDB" id="A0A6A4M7A2"/>
<comment type="caution">
    <text evidence="2">The sequence shown here is derived from an EMBL/GenBank/DDBJ whole genome shotgun (WGS) entry which is preliminary data.</text>
</comment>
<dbReference type="GO" id="GO:0009506">
    <property type="term" value="C:plasmodesma"/>
    <property type="evidence" value="ECO:0007669"/>
    <property type="project" value="TreeGrafter"/>
</dbReference>
<evidence type="ECO:0000259" key="1">
    <source>
        <dbReference type="Pfam" id="PF23197"/>
    </source>
</evidence>
<dbReference type="PANTHER" id="PTHR31149:SF11">
    <property type="entry name" value="187-KDA MICROTUBULE-ASSOCIATED PROTEIN AIR9"/>
    <property type="match status" value="1"/>
</dbReference>
<sequence length="358" mass="39355">MDLIRLSLGKNVIRSLEDLHIDFPRSLPNRQVRYLCCDGMDGLHYPSRLLATFSSQKASTGTPEYILTREEIGLRLAFVYLPINLKGQEGESVSTISQIVKQAPPKVTNLKIIGDIREGNKVTVTRGIEASSRVQWFKSTYSTLEGENGLDALGTSKIAKDFCIPLGAVGYFVVAKFTPMTLNGESGELAYVISGRVVEKLCGKLSSCMTWFLTSALVETDSDTLYRRFQVSFNIVLLKMPSVNSFPLNVSQYVMMGLWVSQELAWGRNVINLRSSDGNQTEVKDATTASYILSIDDIGFFVSVSCEPVKSDWARGPIVLSEQIGPIIPGPPTCQSLKFLGSFVEGQRLSFIASYSGG</sequence>
<feature type="domain" description="AIR9-like A9" evidence="1">
    <location>
        <begin position="106"/>
        <end position="194"/>
    </location>
</feature>
<dbReference type="EMBL" id="QEFC01000046">
    <property type="protein sequence ID" value="KAE9467163.1"/>
    <property type="molecule type" value="Genomic_DNA"/>
</dbReference>
<organism evidence="2 3">
    <name type="scientific">Rhododendron williamsianum</name>
    <dbReference type="NCBI Taxonomy" id="262921"/>
    <lineage>
        <taxon>Eukaryota</taxon>
        <taxon>Viridiplantae</taxon>
        <taxon>Streptophyta</taxon>
        <taxon>Embryophyta</taxon>
        <taxon>Tracheophyta</taxon>
        <taxon>Spermatophyta</taxon>
        <taxon>Magnoliopsida</taxon>
        <taxon>eudicotyledons</taxon>
        <taxon>Gunneridae</taxon>
        <taxon>Pentapetalae</taxon>
        <taxon>asterids</taxon>
        <taxon>Ericales</taxon>
        <taxon>Ericaceae</taxon>
        <taxon>Ericoideae</taxon>
        <taxon>Rhodoreae</taxon>
        <taxon>Rhododendron</taxon>
    </lineage>
</organism>
<feature type="domain" description="AIR9-like A9" evidence="1">
    <location>
        <begin position="59"/>
        <end position="97"/>
    </location>
</feature>
<protein>
    <recommendedName>
        <fullName evidence="1">AIR9-like A9 domain-containing protein</fullName>
    </recommendedName>
</protein>
<dbReference type="PANTHER" id="PTHR31149">
    <property type="entry name" value="EXPRESSED PROTEIN"/>
    <property type="match status" value="1"/>
</dbReference>
<feature type="non-terminal residue" evidence="2">
    <location>
        <position position="1"/>
    </location>
</feature>
<evidence type="ECO:0000313" key="3">
    <source>
        <dbReference type="Proteomes" id="UP000428333"/>
    </source>
</evidence>
<evidence type="ECO:0000313" key="2">
    <source>
        <dbReference type="EMBL" id="KAE9467163.1"/>
    </source>
</evidence>